<proteinExistence type="predicted"/>
<dbReference type="Proteomes" id="UP001365542">
    <property type="component" value="Unassembled WGS sequence"/>
</dbReference>
<feature type="region of interest" description="Disordered" evidence="1">
    <location>
        <begin position="107"/>
        <end position="147"/>
    </location>
</feature>
<dbReference type="EMBL" id="JAVHJO010000004">
    <property type="protein sequence ID" value="KAK6540711.1"/>
    <property type="molecule type" value="Genomic_DNA"/>
</dbReference>
<evidence type="ECO:0000313" key="3">
    <source>
        <dbReference type="Proteomes" id="UP001365542"/>
    </source>
</evidence>
<accession>A0AAV9XGM0</accession>
<comment type="caution">
    <text evidence="2">The sequence shown here is derived from an EMBL/GenBank/DDBJ whole genome shotgun (WGS) entry which is preliminary data.</text>
</comment>
<protein>
    <submittedName>
        <fullName evidence="2">Uncharacterized protein</fullName>
    </submittedName>
</protein>
<gene>
    <name evidence="2" type="ORF">TWF694_008102</name>
</gene>
<reference evidence="2 3" key="1">
    <citation type="submission" date="2019-10" db="EMBL/GenBank/DDBJ databases">
        <authorList>
            <person name="Palmer J.M."/>
        </authorList>
    </citation>
    <scope>NUCLEOTIDE SEQUENCE [LARGE SCALE GENOMIC DNA]</scope>
    <source>
        <strain evidence="2 3">TWF694</strain>
    </source>
</reference>
<evidence type="ECO:0000313" key="2">
    <source>
        <dbReference type="EMBL" id="KAK6540711.1"/>
    </source>
</evidence>
<dbReference type="AlphaFoldDB" id="A0AAV9XGM0"/>
<sequence length="278" mass="31618">MGVKLENTNYGRGPTVSQFEIQDVKIYTGTGFLTGNMDANELYSGIHKEGSKLPTIHIWKDMRFKTYNDRDVGSPTTMQSMSDIFNTYTDDSASQISQRASMLTVRQNGLSRVNTQATTVTRPSTSQTRGSGEEGSDSKTIRNASSRDPPMHRIVIFRPSVPDYITIPFQLPVTQWRAEEDSKSIHISPGPDEYGRPQADFTCYIFRPEEDEEIPSIPINLEVLRVQERLCDPGDHRKPHRRQKSSKVRAKLMTITLKSEEDQKRLRTGLSYMDPIRN</sequence>
<organism evidence="2 3">
    <name type="scientific">Orbilia ellipsospora</name>
    <dbReference type="NCBI Taxonomy" id="2528407"/>
    <lineage>
        <taxon>Eukaryota</taxon>
        <taxon>Fungi</taxon>
        <taxon>Dikarya</taxon>
        <taxon>Ascomycota</taxon>
        <taxon>Pezizomycotina</taxon>
        <taxon>Orbiliomycetes</taxon>
        <taxon>Orbiliales</taxon>
        <taxon>Orbiliaceae</taxon>
        <taxon>Orbilia</taxon>
    </lineage>
</organism>
<evidence type="ECO:0000256" key="1">
    <source>
        <dbReference type="SAM" id="MobiDB-lite"/>
    </source>
</evidence>
<feature type="compositionally biased region" description="Polar residues" evidence="1">
    <location>
        <begin position="107"/>
        <end position="130"/>
    </location>
</feature>
<name>A0AAV9XGM0_9PEZI</name>
<keyword evidence="3" id="KW-1185">Reference proteome</keyword>